<evidence type="ECO:0000259" key="8">
    <source>
        <dbReference type="Pfam" id="PF08281"/>
    </source>
</evidence>
<evidence type="ECO:0000259" key="7">
    <source>
        <dbReference type="Pfam" id="PF04542"/>
    </source>
</evidence>
<dbReference type="InterPro" id="IPR000838">
    <property type="entry name" value="RNA_pol_sigma70_ECF_CS"/>
</dbReference>
<dbReference type="InterPro" id="IPR013324">
    <property type="entry name" value="RNA_pol_sigma_r3/r4-like"/>
</dbReference>
<feature type="domain" description="RNA polymerase sigma factor 70 region 4 type 2" evidence="8">
    <location>
        <begin position="136"/>
        <end position="189"/>
    </location>
</feature>
<dbReference type="InterPro" id="IPR013325">
    <property type="entry name" value="RNA_pol_sigma_r2"/>
</dbReference>
<dbReference type="OrthoDB" id="9782703at2"/>
<reference evidence="9" key="1">
    <citation type="submission" date="2015-07" db="EMBL/GenBank/DDBJ databases">
        <title>Draft Genome Sequences of Anaerolinea thermolimosa IMO-1, Bellilinea caldifistulae GOMI-1, Leptolinea tardivitalis YMTK-2, Levilinea saccharolytica KIBI-1,Longilinea arvoryzae KOME-1, Previously Described as Members of the Anaerolineaceae (Chloroflexi).</title>
        <authorList>
            <person name="Sekiguchi Y."/>
            <person name="Ohashi A."/>
            <person name="Matsuura N."/>
            <person name="Tourlousse M.D."/>
        </authorList>
    </citation>
    <scope>NUCLEOTIDE SEQUENCE [LARGE SCALE GENOMIC DNA]</scope>
    <source>
        <strain evidence="9">KOME-1</strain>
    </source>
</reference>
<dbReference type="InterPro" id="IPR013249">
    <property type="entry name" value="RNA_pol_sigma70_r4_t2"/>
</dbReference>
<keyword evidence="2 6" id="KW-0805">Transcription regulation</keyword>
<dbReference type="Proteomes" id="UP000055060">
    <property type="component" value="Unassembled WGS sequence"/>
</dbReference>
<dbReference type="GO" id="GO:0016987">
    <property type="term" value="F:sigma factor activity"/>
    <property type="evidence" value="ECO:0007669"/>
    <property type="project" value="UniProtKB-KW"/>
</dbReference>
<dbReference type="GO" id="GO:0006352">
    <property type="term" value="P:DNA-templated transcription initiation"/>
    <property type="evidence" value="ECO:0007669"/>
    <property type="project" value="InterPro"/>
</dbReference>
<dbReference type="GO" id="GO:0006950">
    <property type="term" value="P:response to stress"/>
    <property type="evidence" value="ECO:0007669"/>
    <property type="project" value="UniProtKB-ARBA"/>
</dbReference>
<evidence type="ECO:0000256" key="4">
    <source>
        <dbReference type="ARBA" id="ARBA00023125"/>
    </source>
</evidence>
<dbReference type="InterPro" id="IPR036388">
    <property type="entry name" value="WH-like_DNA-bd_sf"/>
</dbReference>
<keyword evidence="5 6" id="KW-0804">Transcription</keyword>
<dbReference type="InterPro" id="IPR007627">
    <property type="entry name" value="RNA_pol_sigma70_r2"/>
</dbReference>
<dbReference type="Pfam" id="PF08281">
    <property type="entry name" value="Sigma70_r4_2"/>
    <property type="match status" value="1"/>
</dbReference>
<feature type="domain" description="RNA polymerase sigma-70 region 2" evidence="7">
    <location>
        <begin position="35"/>
        <end position="102"/>
    </location>
</feature>
<proteinExistence type="inferred from homology"/>
<dbReference type="PANTHER" id="PTHR43133">
    <property type="entry name" value="RNA POLYMERASE ECF-TYPE SIGMA FACTO"/>
    <property type="match status" value="1"/>
</dbReference>
<organism evidence="9">
    <name type="scientific">Longilinea arvoryzae</name>
    <dbReference type="NCBI Taxonomy" id="360412"/>
    <lineage>
        <taxon>Bacteria</taxon>
        <taxon>Bacillati</taxon>
        <taxon>Chloroflexota</taxon>
        <taxon>Anaerolineae</taxon>
        <taxon>Anaerolineales</taxon>
        <taxon>Anaerolineaceae</taxon>
        <taxon>Longilinea</taxon>
    </lineage>
</organism>
<protein>
    <recommendedName>
        <fullName evidence="6">RNA polymerase sigma factor</fullName>
    </recommendedName>
</protein>
<evidence type="ECO:0000256" key="6">
    <source>
        <dbReference type="RuleBase" id="RU000716"/>
    </source>
</evidence>
<evidence type="ECO:0000313" key="9">
    <source>
        <dbReference type="EMBL" id="GAP13334.1"/>
    </source>
</evidence>
<dbReference type="EMBL" id="DF967972">
    <property type="protein sequence ID" value="GAP13334.1"/>
    <property type="molecule type" value="Genomic_DNA"/>
</dbReference>
<name>A0A0S7BFR1_9CHLR</name>
<dbReference type="GO" id="GO:0003677">
    <property type="term" value="F:DNA binding"/>
    <property type="evidence" value="ECO:0007669"/>
    <property type="project" value="UniProtKB-KW"/>
</dbReference>
<dbReference type="InterPro" id="IPR014284">
    <property type="entry name" value="RNA_pol_sigma-70_dom"/>
</dbReference>
<evidence type="ECO:0000313" key="10">
    <source>
        <dbReference type="Proteomes" id="UP000055060"/>
    </source>
</evidence>
<gene>
    <name evidence="9" type="ORF">LARV_01087</name>
</gene>
<dbReference type="Gene3D" id="1.10.10.10">
    <property type="entry name" value="Winged helix-like DNA-binding domain superfamily/Winged helix DNA-binding domain"/>
    <property type="match status" value="1"/>
</dbReference>
<sequence length="209" mass="23957">MAHTDPPAPDGPELAFDLPAIARLKQGNIDGLEALVQRYQVEAVHAALLIVRDPALAQDIAQEAFLQAYRKIDQFNERRPFRPWLMRIVINAALKAARRRQRFSALEESGDGRRAAEWLIDPALGPESLAETAETRERIWQALGRLAPSQRAAVVLRYFLDETESEMVRDLNRPLTTVKWWLYSARQRLRTLLQPKDGEKTEQQEVDHE</sequence>
<evidence type="ECO:0000256" key="1">
    <source>
        <dbReference type="ARBA" id="ARBA00010641"/>
    </source>
</evidence>
<dbReference type="PANTHER" id="PTHR43133:SF51">
    <property type="entry name" value="RNA POLYMERASE SIGMA FACTOR"/>
    <property type="match status" value="1"/>
</dbReference>
<keyword evidence="4 6" id="KW-0238">DNA-binding</keyword>
<dbReference type="InterPro" id="IPR039425">
    <property type="entry name" value="RNA_pol_sigma-70-like"/>
</dbReference>
<dbReference type="SUPFAM" id="SSF88946">
    <property type="entry name" value="Sigma2 domain of RNA polymerase sigma factors"/>
    <property type="match status" value="1"/>
</dbReference>
<dbReference type="RefSeq" id="WP_075072678.1">
    <property type="nucleotide sequence ID" value="NZ_DF967972.1"/>
</dbReference>
<evidence type="ECO:0000256" key="3">
    <source>
        <dbReference type="ARBA" id="ARBA00023082"/>
    </source>
</evidence>
<dbReference type="NCBIfam" id="TIGR02937">
    <property type="entry name" value="sigma70-ECF"/>
    <property type="match status" value="1"/>
</dbReference>
<comment type="similarity">
    <text evidence="1 6">Belongs to the sigma-70 factor family. ECF subfamily.</text>
</comment>
<keyword evidence="10" id="KW-1185">Reference proteome</keyword>
<accession>A0A0S7BFR1</accession>
<dbReference type="Gene3D" id="1.10.1740.10">
    <property type="match status" value="1"/>
</dbReference>
<dbReference type="PROSITE" id="PS01063">
    <property type="entry name" value="SIGMA70_ECF"/>
    <property type="match status" value="1"/>
</dbReference>
<dbReference type="AlphaFoldDB" id="A0A0S7BFR1"/>
<evidence type="ECO:0000256" key="5">
    <source>
        <dbReference type="ARBA" id="ARBA00023163"/>
    </source>
</evidence>
<keyword evidence="3 6" id="KW-0731">Sigma factor</keyword>
<dbReference type="SUPFAM" id="SSF88659">
    <property type="entry name" value="Sigma3 and sigma4 domains of RNA polymerase sigma factors"/>
    <property type="match status" value="1"/>
</dbReference>
<evidence type="ECO:0000256" key="2">
    <source>
        <dbReference type="ARBA" id="ARBA00023015"/>
    </source>
</evidence>
<dbReference type="STRING" id="360412.LARV_01087"/>
<dbReference type="Pfam" id="PF04542">
    <property type="entry name" value="Sigma70_r2"/>
    <property type="match status" value="1"/>
</dbReference>